<name>A0ABZ2QLQ9_9ACTN</name>
<dbReference type="EMBL" id="CP147982">
    <property type="protein sequence ID" value="WXK77471.1"/>
    <property type="molecule type" value="Genomic_DNA"/>
</dbReference>
<protein>
    <submittedName>
        <fullName evidence="5">Class I SAM-dependent methyltransferase</fullName>
        <ecNumber evidence="5">2.1.-.-</ecNumber>
    </submittedName>
</protein>
<accession>A0ABZ2QLQ9</accession>
<keyword evidence="3" id="KW-0949">S-adenosyl-L-methionine</keyword>
<feature type="region of interest" description="Disordered" evidence="4">
    <location>
        <begin position="1"/>
        <end position="40"/>
    </location>
</feature>
<evidence type="ECO:0000256" key="3">
    <source>
        <dbReference type="ARBA" id="ARBA00022691"/>
    </source>
</evidence>
<dbReference type="GO" id="GO:0032259">
    <property type="term" value="P:methylation"/>
    <property type="evidence" value="ECO:0007669"/>
    <property type="project" value="UniProtKB-KW"/>
</dbReference>
<dbReference type="InterPro" id="IPR029063">
    <property type="entry name" value="SAM-dependent_MTases_sf"/>
</dbReference>
<keyword evidence="1 5" id="KW-0489">Methyltransferase</keyword>
<organism evidence="5 6">
    <name type="scientific">Streptomyces sirii</name>
    <dbReference type="NCBI Taxonomy" id="3127701"/>
    <lineage>
        <taxon>Bacteria</taxon>
        <taxon>Bacillati</taxon>
        <taxon>Actinomycetota</taxon>
        <taxon>Actinomycetes</taxon>
        <taxon>Kitasatosporales</taxon>
        <taxon>Streptomycetaceae</taxon>
        <taxon>Streptomyces</taxon>
    </lineage>
</organism>
<dbReference type="GO" id="GO:0008168">
    <property type="term" value="F:methyltransferase activity"/>
    <property type="evidence" value="ECO:0007669"/>
    <property type="project" value="UniProtKB-KW"/>
</dbReference>
<evidence type="ECO:0000256" key="2">
    <source>
        <dbReference type="ARBA" id="ARBA00022679"/>
    </source>
</evidence>
<feature type="compositionally biased region" description="Polar residues" evidence="4">
    <location>
        <begin position="1"/>
        <end position="14"/>
    </location>
</feature>
<keyword evidence="6" id="KW-1185">Reference proteome</keyword>
<dbReference type="Gene3D" id="3.40.50.150">
    <property type="entry name" value="Vaccinia Virus protein VP39"/>
    <property type="match status" value="1"/>
</dbReference>
<dbReference type="SUPFAM" id="SSF53335">
    <property type="entry name" value="S-adenosyl-L-methionine-dependent methyltransferases"/>
    <property type="match status" value="1"/>
</dbReference>
<keyword evidence="2 5" id="KW-0808">Transferase</keyword>
<dbReference type="Proteomes" id="UP001626628">
    <property type="component" value="Chromosome"/>
</dbReference>
<dbReference type="PANTHER" id="PTHR43464:SF19">
    <property type="entry name" value="UBIQUINONE BIOSYNTHESIS O-METHYLTRANSFERASE, MITOCHONDRIAL"/>
    <property type="match status" value="1"/>
</dbReference>
<dbReference type="PANTHER" id="PTHR43464">
    <property type="entry name" value="METHYLTRANSFERASE"/>
    <property type="match status" value="1"/>
</dbReference>
<evidence type="ECO:0000313" key="6">
    <source>
        <dbReference type="Proteomes" id="UP001626628"/>
    </source>
</evidence>
<evidence type="ECO:0000256" key="4">
    <source>
        <dbReference type="SAM" id="MobiDB-lite"/>
    </source>
</evidence>
<proteinExistence type="predicted"/>
<dbReference type="Pfam" id="PF13489">
    <property type="entry name" value="Methyltransf_23"/>
    <property type="match status" value="1"/>
</dbReference>
<reference evidence="5 6" key="1">
    <citation type="submission" date="2024-03" db="EMBL/GenBank/DDBJ databases">
        <title>The complete genome of Streptomyces sirii sp.nov.</title>
        <authorList>
            <person name="Zakalyukina Y.V."/>
            <person name="Belik A.R."/>
            <person name="Biryukov M.V."/>
            <person name="Baturina O.A."/>
            <person name="Kabilov M.R."/>
        </authorList>
    </citation>
    <scope>NUCLEOTIDE SEQUENCE [LARGE SCALE GENOMIC DNA]</scope>
    <source>
        <strain evidence="5 6">BP-8</strain>
    </source>
</reference>
<dbReference type="RefSeq" id="WP_407286727.1">
    <property type="nucleotide sequence ID" value="NZ_CP147982.1"/>
</dbReference>
<dbReference type="CDD" id="cd02440">
    <property type="entry name" value="AdoMet_MTases"/>
    <property type="match status" value="1"/>
</dbReference>
<evidence type="ECO:0000256" key="1">
    <source>
        <dbReference type="ARBA" id="ARBA00022603"/>
    </source>
</evidence>
<evidence type="ECO:0000313" key="5">
    <source>
        <dbReference type="EMBL" id="WXK77471.1"/>
    </source>
</evidence>
<gene>
    <name evidence="5" type="ORF">WAB15_16515</name>
</gene>
<dbReference type="EC" id="2.1.-.-" evidence="5"/>
<sequence>MPGRTDSSTATDSPDAQPPGSDPRTAPAACSTGTAPAASTARLPVDRARSGLARLLPDRTPYRRQLRRIGAGRVLEIGCGQGDTLAGCAPGSVGVDHDPQSVERCRTRGLTAYTADAFLAGPHARPGAFDALLTAHVLEHLDDEQVEELLRAYVRYVRPGGGVLLITPQEAGHRAAGPAPVRFTDFHLLRAFAESAGLAVRRTYSHPLPRPAGMLLRSNAFVLVAQVPGEGVGRFTDSVPR</sequence>